<keyword evidence="1" id="KW-1185">Reference proteome</keyword>
<name>A0A915JH70_ROMCU</name>
<sequence length="63" mass="7241">MEAHQRMKIYETSQSEALLRLLFLREALKLDFLGHSLMAEGAIRYCGIRVESGGISLPDYRKK</sequence>
<evidence type="ECO:0000313" key="2">
    <source>
        <dbReference type="WBParaSite" id="nRc.2.0.1.t25462-RA"/>
    </source>
</evidence>
<accession>A0A915JH70</accession>
<dbReference type="AlphaFoldDB" id="A0A915JH70"/>
<reference evidence="2" key="1">
    <citation type="submission" date="2022-11" db="UniProtKB">
        <authorList>
            <consortium name="WormBaseParasite"/>
        </authorList>
    </citation>
    <scope>IDENTIFICATION</scope>
</reference>
<organism evidence="1 2">
    <name type="scientific">Romanomermis culicivorax</name>
    <name type="common">Nematode worm</name>
    <dbReference type="NCBI Taxonomy" id="13658"/>
    <lineage>
        <taxon>Eukaryota</taxon>
        <taxon>Metazoa</taxon>
        <taxon>Ecdysozoa</taxon>
        <taxon>Nematoda</taxon>
        <taxon>Enoplea</taxon>
        <taxon>Dorylaimia</taxon>
        <taxon>Mermithida</taxon>
        <taxon>Mermithoidea</taxon>
        <taxon>Mermithidae</taxon>
        <taxon>Romanomermis</taxon>
    </lineage>
</organism>
<proteinExistence type="predicted"/>
<dbReference type="WBParaSite" id="nRc.2.0.1.t25462-RA">
    <property type="protein sequence ID" value="nRc.2.0.1.t25462-RA"/>
    <property type="gene ID" value="nRc.2.0.1.g25462"/>
</dbReference>
<evidence type="ECO:0000313" key="1">
    <source>
        <dbReference type="Proteomes" id="UP000887565"/>
    </source>
</evidence>
<dbReference type="Proteomes" id="UP000887565">
    <property type="component" value="Unplaced"/>
</dbReference>
<protein>
    <submittedName>
        <fullName evidence="2">Uncharacterized protein</fullName>
    </submittedName>
</protein>